<organism evidence="2">
    <name type="scientific">Callorhinchus milii</name>
    <name type="common">Ghost shark</name>
    <dbReference type="NCBI Taxonomy" id="7868"/>
    <lineage>
        <taxon>Eukaryota</taxon>
        <taxon>Metazoa</taxon>
        <taxon>Chordata</taxon>
        <taxon>Craniata</taxon>
        <taxon>Vertebrata</taxon>
        <taxon>Chondrichthyes</taxon>
        <taxon>Holocephali</taxon>
        <taxon>Chimaeriformes</taxon>
        <taxon>Callorhinchidae</taxon>
        <taxon>Callorhinchus</taxon>
    </lineage>
</organism>
<reference evidence="4" key="2">
    <citation type="journal article" date="2007" name="PLoS Biol.">
        <title>Survey sequencing and comparative analysis of the elephant shark (Callorhinchus milii) genome.</title>
        <authorList>
            <person name="Venkatesh B."/>
            <person name="Kirkness E.F."/>
            <person name="Loh Y.H."/>
            <person name="Halpern A.L."/>
            <person name="Lee A.P."/>
            <person name="Johnson J."/>
            <person name="Dandona N."/>
            <person name="Viswanathan L.D."/>
            <person name="Tay A."/>
            <person name="Venter J.C."/>
            <person name="Strausberg R.L."/>
            <person name="Brenner S."/>
        </authorList>
    </citation>
    <scope>NUCLEOTIDE SEQUENCE [LARGE SCALE GENOMIC DNA]</scope>
</reference>
<accession>V9KLU2</accession>
<evidence type="ECO:0000313" key="3">
    <source>
        <dbReference type="Ensembl" id="ENSCMIP00000039073.1"/>
    </source>
</evidence>
<dbReference type="GeneID" id="103188974"/>
<dbReference type="PANTHER" id="PTHR24192">
    <property type="entry name" value="ANKYRIN REPEAT DOMAIN 40"/>
    <property type="match status" value="1"/>
</dbReference>
<feature type="repeat" description="ANK" evidence="1">
    <location>
        <begin position="39"/>
        <end position="71"/>
    </location>
</feature>
<evidence type="ECO:0000313" key="4">
    <source>
        <dbReference type="Proteomes" id="UP000314986"/>
    </source>
</evidence>
<name>V9KLU2_CALMI</name>
<dbReference type="PROSITE" id="PS50297">
    <property type="entry name" value="ANK_REP_REGION"/>
    <property type="match status" value="1"/>
</dbReference>
<dbReference type="InterPro" id="IPR036770">
    <property type="entry name" value="Ankyrin_rpt-contain_sf"/>
</dbReference>
<dbReference type="EMBL" id="JW866979">
    <property type="protein sequence ID" value="AFO99496.1"/>
    <property type="molecule type" value="mRNA"/>
</dbReference>
<dbReference type="OMA" id="WGDIREV"/>
<dbReference type="Pfam" id="PF12796">
    <property type="entry name" value="Ank_2"/>
    <property type="match status" value="1"/>
</dbReference>
<dbReference type="PANTHER" id="PTHR24192:SF3">
    <property type="entry name" value="ANKYRIN REPEAT DOMAIN 40"/>
    <property type="match status" value="1"/>
</dbReference>
<dbReference type="Ensembl" id="ENSCMIT00000039637.1">
    <property type="protein sequence ID" value="ENSCMIP00000039073.1"/>
    <property type="gene ID" value="ENSCMIG00000016388.1"/>
</dbReference>
<dbReference type="GeneTree" id="ENSGT00390000007792"/>
<keyword evidence="4" id="KW-1185">Reference proteome</keyword>
<reference evidence="3" key="4">
    <citation type="submission" date="2025-05" db="UniProtKB">
        <authorList>
            <consortium name="Ensembl"/>
        </authorList>
    </citation>
    <scope>IDENTIFICATION</scope>
</reference>
<dbReference type="OrthoDB" id="194358at2759"/>
<dbReference type="RefSeq" id="XP_007907386.1">
    <property type="nucleotide sequence ID" value="XM_007909195.2"/>
</dbReference>
<dbReference type="SUPFAM" id="SSF48403">
    <property type="entry name" value="Ankyrin repeat"/>
    <property type="match status" value="1"/>
</dbReference>
<dbReference type="STRING" id="7868.ENSCMIP00000039073"/>
<dbReference type="Gene3D" id="1.25.40.20">
    <property type="entry name" value="Ankyrin repeat-containing domain"/>
    <property type="match status" value="1"/>
</dbReference>
<dbReference type="AlphaFoldDB" id="V9KLU2"/>
<dbReference type="CTD" id="91369"/>
<protein>
    <submittedName>
        <fullName evidence="2 3">Ankyrin repeat domain 40</fullName>
    </submittedName>
</protein>
<reference evidence="4" key="1">
    <citation type="journal article" date="2006" name="Science">
        <title>Ancient noncoding elements conserved in the human genome.</title>
        <authorList>
            <person name="Venkatesh B."/>
            <person name="Kirkness E.F."/>
            <person name="Loh Y.H."/>
            <person name="Halpern A.L."/>
            <person name="Lee A.P."/>
            <person name="Johnson J."/>
            <person name="Dandona N."/>
            <person name="Viswanathan L.D."/>
            <person name="Tay A."/>
            <person name="Venter J.C."/>
            <person name="Strausberg R.L."/>
            <person name="Brenner S."/>
        </authorList>
    </citation>
    <scope>NUCLEOTIDE SEQUENCE [LARGE SCALE GENOMIC DNA]</scope>
</reference>
<proteinExistence type="evidence at transcript level"/>
<sequence>MEEREREERLREAATIGDMEAVRTLLSAGARLNSQNPMNGWTCLHWACKRNHRHLVSYLLSEGADKDILTKNGERAEQLTSKAEIRRMLGGENETFGDTNQEPMLPFVPNYLANPPIPNGQIDGNPKTSSQPEMCMAPVVSSVPCGTPGTCMPAMPQTLFQQQNRPHLGPTFQPLFFTGAFPINMQELVLKVRIQDLTVQDADFIEVELDRRQLTYGALLGVCCRELDVEPEQVQRIRKLPNTHLRKDKEVARLQDFQELELVLHKMDTNTNSAPRALTERPCYNYKAAGLTY</sequence>
<dbReference type="KEGG" id="cmk:103188974"/>
<keyword evidence="1" id="KW-0040">ANK repeat</keyword>
<dbReference type="InterPro" id="IPR002110">
    <property type="entry name" value="Ankyrin_rpt"/>
</dbReference>
<feature type="repeat" description="ANK" evidence="1">
    <location>
        <begin position="5"/>
        <end position="37"/>
    </location>
</feature>
<evidence type="ECO:0000313" key="2">
    <source>
        <dbReference type="EMBL" id="AFO99496.1"/>
    </source>
</evidence>
<gene>
    <name evidence="3" type="primary">ankrd40</name>
</gene>
<dbReference type="Proteomes" id="UP000314986">
    <property type="component" value="Unassembled WGS sequence"/>
</dbReference>
<dbReference type="PROSITE" id="PS50088">
    <property type="entry name" value="ANK_REPEAT"/>
    <property type="match status" value="2"/>
</dbReference>
<dbReference type="InterPro" id="IPR039195">
    <property type="entry name" value="ANKRD40"/>
</dbReference>
<dbReference type="SMART" id="SM00248">
    <property type="entry name" value="ANK"/>
    <property type="match status" value="2"/>
</dbReference>
<reference evidence="2 4" key="3">
    <citation type="journal article" date="2014" name="Nature">
        <title>Elephant shark genome provides unique insights into gnathostome evolution.</title>
        <authorList>
            <consortium name="International Elephant Shark Genome Sequencing Consortium"/>
            <person name="Venkatesh B."/>
            <person name="Lee A.P."/>
            <person name="Ravi V."/>
            <person name="Maurya A.K."/>
            <person name="Lian M.M."/>
            <person name="Swann J.B."/>
            <person name="Ohta Y."/>
            <person name="Flajnik M.F."/>
            <person name="Sutoh Y."/>
            <person name="Kasahara M."/>
            <person name="Hoon S."/>
            <person name="Gangu V."/>
            <person name="Roy S.W."/>
            <person name="Irimia M."/>
            <person name="Korzh V."/>
            <person name="Kondrychyn I."/>
            <person name="Lim Z.W."/>
            <person name="Tay B.H."/>
            <person name="Tohari S."/>
            <person name="Kong K.W."/>
            <person name="Ho S."/>
            <person name="Lorente-Galdos B."/>
            <person name="Quilez J."/>
            <person name="Marques-Bonet T."/>
            <person name="Raney B.J."/>
            <person name="Ingham P.W."/>
            <person name="Tay A."/>
            <person name="Hillier L.W."/>
            <person name="Minx P."/>
            <person name="Boehm T."/>
            <person name="Wilson R.K."/>
            <person name="Brenner S."/>
            <person name="Warren W.C."/>
        </authorList>
    </citation>
    <scope>NUCLEOTIDE SEQUENCE</scope>
    <source>
        <tissue evidence="2">Liver</tissue>
    </source>
</reference>
<evidence type="ECO:0000256" key="1">
    <source>
        <dbReference type="PROSITE-ProRule" id="PRU00023"/>
    </source>
</evidence>